<dbReference type="InterPro" id="IPR051035">
    <property type="entry name" value="Mito_inheritance_9"/>
</dbReference>
<evidence type="ECO:0000313" key="2">
    <source>
        <dbReference type="EMBL" id="PYH95076.1"/>
    </source>
</evidence>
<protein>
    <submittedName>
        <fullName evidence="2">Phosphotransferase enzyme family protein</fullName>
    </submittedName>
</protein>
<dbReference type="GO" id="GO:0005739">
    <property type="term" value="C:mitochondrion"/>
    <property type="evidence" value="ECO:0007669"/>
    <property type="project" value="TreeGrafter"/>
</dbReference>
<keyword evidence="2" id="KW-0808">Transferase</keyword>
<sequence length="562" mass="63820">MAPLKTLRRVITATLPRFHRMLLSASPWRISKPPHPGMIHSNQYRDDTLFSYTSGRWLWDEAAQLRKRYQPFNVEELKQTAARSVNANFCVKITKLPEGSYNKAFLLTMDNDVQVIAKIPNPYIPQKFVTASEVATLKFLRNELDIPVPRVFAWSSKKDQPVGVEYIIMEKAAGNELSKSWPTMDISDKVDIVSQLANIQAKIAAVDFGCYGSLFYREDIEGGINVPGIPDQFCIGPSCDIRFWEEERRSMSAFRGPSKLGSSSGAYAIDIARREKEWITRFANPRHPADPLRQSDSQESPDCHIKLLDKYLEVVPHLIPSDPGQNRSVLWHSDLHFGNIFVKENQVVSIIDWQGCSSLPVFHACRIPKFLKIHGPLLFDLPSATGLTPEEKEENLQRYQLTQLQRLYISKFCEINNDVFSALSFPQALTRQQLIDFSGYTWDDDGLFLFREMMLRTWREWTELTGQPQSSCPVTFGADELASHVAEGKSWEDRRELFGALGVPIDGWVHLEDFEAKVETMRNLVSSVIDATDDKDGVKDALRAWKLSESGPASLSGNLMDI</sequence>
<dbReference type="OrthoDB" id="2968323at2759"/>
<evidence type="ECO:0000313" key="3">
    <source>
        <dbReference type="Proteomes" id="UP000247810"/>
    </source>
</evidence>
<reference evidence="2 3" key="1">
    <citation type="submission" date="2018-02" db="EMBL/GenBank/DDBJ databases">
        <title>The genomes of Aspergillus section Nigri reveals drivers in fungal speciation.</title>
        <authorList>
            <consortium name="DOE Joint Genome Institute"/>
            <person name="Vesth T.C."/>
            <person name="Nybo J."/>
            <person name="Theobald S."/>
            <person name="Brandl J."/>
            <person name="Frisvad J.C."/>
            <person name="Nielsen K.F."/>
            <person name="Lyhne E.K."/>
            <person name="Kogle M.E."/>
            <person name="Kuo A."/>
            <person name="Riley R."/>
            <person name="Clum A."/>
            <person name="Nolan M."/>
            <person name="Lipzen A."/>
            <person name="Salamov A."/>
            <person name="Henrissat B."/>
            <person name="Wiebenga A."/>
            <person name="De vries R.P."/>
            <person name="Grigoriev I.V."/>
            <person name="Mortensen U.H."/>
            <person name="Andersen M.R."/>
            <person name="Baker S.E."/>
        </authorList>
    </citation>
    <scope>NUCLEOTIDE SEQUENCE [LARGE SCALE GENOMIC DNA]</scope>
    <source>
        <strain evidence="2 3">CBS 707.79</strain>
    </source>
</reference>
<dbReference type="InterPro" id="IPR002575">
    <property type="entry name" value="Aminoglycoside_PTrfase"/>
</dbReference>
<dbReference type="SUPFAM" id="SSF56112">
    <property type="entry name" value="Protein kinase-like (PK-like)"/>
    <property type="match status" value="1"/>
</dbReference>
<feature type="domain" description="Aminoglycoside phosphotransferase" evidence="1">
    <location>
        <begin position="93"/>
        <end position="357"/>
    </location>
</feature>
<organism evidence="2 3">
    <name type="scientific">Aspergillus ellipticus CBS 707.79</name>
    <dbReference type="NCBI Taxonomy" id="1448320"/>
    <lineage>
        <taxon>Eukaryota</taxon>
        <taxon>Fungi</taxon>
        <taxon>Dikarya</taxon>
        <taxon>Ascomycota</taxon>
        <taxon>Pezizomycotina</taxon>
        <taxon>Eurotiomycetes</taxon>
        <taxon>Eurotiomycetidae</taxon>
        <taxon>Eurotiales</taxon>
        <taxon>Aspergillaceae</taxon>
        <taxon>Aspergillus</taxon>
        <taxon>Aspergillus subgen. Circumdati</taxon>
    </lineage>
</organism>
<keyword evidence="3" id="KW-1185">Reference proteome</keyword>
<dbReference type="AlphaFoldDB" id="A0A319DCC0"/>
<dbReference type="VEuPathDB" id="FungiDB:BO71DRAFT_398343"/>
<evidence type="ECO:0000259" key="1">
    <source>
        <dbReference type="Pfam" id="PF01636"/>
    </source>
</evidence>
<dbReference type="PANTHER" id="PTHR36091">
    <property type="entry name" value="ALTERED INHERITANCE OF MITOCHONDRIA PROTEIN 9, MITOCHONDRIAL"/>
    <property type="match status" value="1"/>
</dbReference>
<accession>A0A319DCC0</accession>
<dbReference type="EMBL" id="KZ825860">
    <property type="protein sequence ID" value="PYH95076.1"/>
    <property type="molecule type" value="Genomic_DNA"/>
</dbReference>
<dbReference type="Proteomes" id="UP000247810">
    <property type="component" value="Unassembled WGS sequence"/>
</dbReference>
<gene>
    <name evidence="2" type="ORF">BO71DRAFT_398343</name>
</gene>
<dbReference type="PANTHER" id="PTHR36091:SF2">
    <property type="entry name" value="AMINOGLYCOSIDE PHOSPHOTRANSFERASE DOMAIN-CONTAINING PROTEIN"/>
    <property type="match status" value="1"/>
</dbReference>
<name>A0A319DCC0_9EURO</name>
<dbReference type="Gene3D" id="3.90.1200.10">
    <property type="match status" value="1"/>
</dbReference>
<dbReference type="GO" id="GO:0016740">
    <property type="term" value="F:transferase activity"/>
    <property type="evidence" value="ECO:0007669"/>
    <property type="project" value="UniProtKB-KW"/>
</dbReference>
<dbReference type="InterPro" id="IPR011009">
    <property type="entry name" value="Kinase-like_dom_sf"/>
</dbReference>
<proteinExistence type="predicted"/>
<dbReference type="Pfam" id="PF01636">
    <property type="entry name" value="APH"/>
    <property type="match status" value="1"/>
</dbReference>